<accession>A0ABZ1CDI7</accession>
<keyword evidence="2" id="KW-1185">Reference proteome</keyword>
<dbReference type="Proteomes" id="UP000738431">
    <property type="component" value="Chromosome"/>
</dbReference>
<reference evidence="1 2" key="2">
    <citation type="submission" date="2023-12" db="EMBL/GenBank/DDBJ databases">
        <title>Description of an unclassified Opitutus bacterium of Verrucomicrobiota.</title>
        <authorList>
            <person name="Zhang D.-F."/>
        </authorList>
    </citation>
    <scope>NUCLEOTIDE SEQUENCE [LARGE SCALE GENOMIC DNA]</scope>
    <source>
        <strain evidence="1 2">WL0086</strain>
    </source>
</reference>
<gene>
    <name evidence="1" type="ORF">K1X11_008650</name>
</gene>
<reference evidence="1 2" key="1">
    <citation type="submission" date="2021-08" db="EMBL/GenBank/DDBJ databases">
        <authorList>
            <person name="Zhang D."/>
            <person name="Zhang A."/>
            <person name="Wang L."/>
        </authorList>
    </citation>
    <scope>NUCLEOTIDE SEQUENCE [LARGE SCALE GENOMIC DNA]</scope>
    <source>
        <strain evidence="1 2">WL0086</strain>
    </source>
</reference>
<dbReference type="EMBL" id="CP139781">
    <property type="protein sequence ID" value="WRQ89477.1"/>
    <property type="molecule type" value="Genomic_DNA"/>
</dbReference>
<proteinExistence type="predicted"/>
<name>A0ABZ1CDI7_9BACT</name>
<organism evidence="1 2">
    <name type="scientific">Actomonas aquatica</name>
    <dbReference type="NCBI Taxonomy" id="2866162"/>
    <lineage>
        <taxon>Bacteria</taxon>
        <taxon>Pseudomonadati</taxon>
        <taxon>Verrucomicrobiota</taxon>
        <taxon>Opitutia</taxon>
        <taxon>Opitutales</taxon>
        <taxon>Opitutaceae</taxon>
        <taxon>Actomonas</taxon>
    </lineage>
</organism>
<sequence length="65" mass="6871">MSAIQSGDGAVIATEMARLDGFLEAGRGQLPPRLVHFLQNRSYAKALMFLEGEGDIPAGICGGKH</sequence>
<dbReference type="RefSeq" id="WP_225919311.1">
    <property type="nucleotide sequence ID" value="NZ_CP139781.1"/>
</dbReference>
<protein>
    <submittedName>
        <fullName evidence="1">Uncharacterized protein</fullName>
    </submittedName>
</protein>
<evidence type="ECO:0000313" key="2">
    <source>
        <dbReference type="Proteomes" id="UP000738431"/>
    </source>
</evidence>
<evidence type="ECO:0000313" key="1">
    <source>
        <dbReference type="EMBL" id="WRQ89477.1"/>
    </source>
</evidence>